<dbReference type="InterPro" id="IPR056453">
    <property type="entry name" value="HTH_DNAJC9"/>
</dbReference>
<dbReference type="GO" id="GO:0031072">
    <property type="term" value="F:heat shock protein binding"/>
    <property type="evidence" value="ECO:0007669"/>
    <property type="project" value="TreeGrafter"/>
</dbReference>
<proteinExistence type="predicted"/>
<dbReference type="OMA" id="FPTWREY"/>
<dbReference type="Pfam" id="PF23302">
    <property type="entry name" value="HTH_DNAJC9"/>
    <property type="match status" value="1"/>
</dbReference>
<gene>
    <name evidence="3" type="ORF">SMACR_03879</name>
</gene>
<dbReference type="InterPro" id="IPR036869">
    <property type="entry name" value="J_dom_sf"/>
</dbReference>
<feature type="domain" description="J" evidence="2">
    <location>
        <begin position="36"/>
        <end position="103"/>
    </location>
</feature>
<organism evidence="3 4">
    <name type="scientific">Sordaria macrospora</name>
    <dbReference type="NCBI Taxonomy" id="5147"/>
    <lineage>
        <taxon>Eukaryota</taxon>
        <taxon>Fungi</taxon>
        <taxon>Dikarya</taxon>
        <taxon>Ascomycota</taxon>
        <taxon>Pezizomycotina</taxon>
        <taxon>Sordariomycetes</taxon>
        <taxon>Sordariomycetidae</taxon>
        <taxon>Sordariales</taxon>
        <taxon>Sordariaceae</taxon>
        <taxon>Sordaria</taxon>
    </lineage>
</organism>
<dbReference type="CDD" id="cd06257">
    <property type="entry name" value="DnaJ"/>
    <property type="match status" value="1"/>
</dbReference>
<dbReference type="AlphaFoldDB" id="A0A8S8ZQ30"/>
<comment type="caution">
    <text evidence="3">The sequence shown here is derived from an EMBL/GenBank/DDBJ whole genome shotgun (WGS) entry which is preliminary data.</text>
</comment>
<dbReference type="PROSITE" id="PS50076">
    <property type="entry name" value="DNAJ_2"/>
    <property type="match status" value="1"/>
</dbReference>
<dbReference type="Gene3D" id="1.10.287.110">
    <property type="entry name" value="DnaJ domain"/>
    <property type="match status" value="1"/>
</dbReference>
<dbReference type="GO" id="GO:0005737">
    <property type="term" value="C:cytoplasm"/>
    <property type="evidence" value="ECO:0007669"/>
    <property type="project" value="TreeGrafter"/>
</dbReference>
<dbReference type="GO" id="GO:0042393">
    <property type="term" value="F:histone binding"/>
    <property type="evidence" value="ECO:0007669"/>
    <property type="project" value="EnsemblFungi"/>
</dbReference>
<dbReference type="PANTHER" id="PTHR44144:SF1">
    <property type="entry name" value="DNAJ HOMOLOG SUBFAMILY C MEMBER 9"/>
    <property type="match status" value="1"/>
</dbReference>
<dbReference type="PRINTS" id="PR00625">
    <property type="entry name" value="JDOMAIN"/>
</dbReference>
<evidence type="ECO:0000313" key="3">
    <source>
        <dbReference type="EMBL" id="KAA8631170.1"/>
    </source>
</evidence>
<dbReference type="SUPFAM" id="SSF46565">
    <property type="entry name" value="Chaperone J-domain"/>
    <property type="match status" value="1"/>
</dbReference>
<dbReference type="EMBL" id="NMPR01000084">
    <property type="protein sequence ID" value="KAA8631170.1"/>
    <property type="molecule type" value="Genomic_DNA"/>
</dbReference>
<accession>A0A8S8ZQ30</accession>
<evidence type="ECO:0000313" key="4">
    <source>
        <dbReference type="Proteomes" id="UP000433876"/>
    </source>
</evidence>
<feature type="region of interest" description="Disordered" evidence="1">
    <location>
        <begin position="1"/>
        <end position="43"/>
    </location>
</feature>
<dbReference type="Pfam" id="PF00226">
    <property type="entry name" value="DnaJ"/>
    <property type="match status" value="1"/>
</dbReference>
<dbReference type="InterPro" id="IPR001623">
    <property type="entry name" value="DnaJ_domain"/>
</dbReference>
<name>A0A8S8ZQ30_SORMA</name>
<sequence length="337" mass="37253">MPRPSKKAAKPPSESGSEDDHDEHDLSDIEEPPTIDPYEVLSLERDATADHIKTAYRKAALRNHPDKVPPSEKDSATQKFQKIALAYAILSSPTRRQLYDTTGSTSETLSQDDDFNWAEYYASCFADSISEATIEAFAKTYKNSDEERADVLSAYTEFEGDMDGVYETVMLSDVLEDDERFRTWIDEAIEKGEVEEYEKYTKETKKKRAARVKAARGEAKEAEELAKELGVYDKLKGNGKGGAKGGKGKKDNGEDALAALILARQQSRGNMFDKLAEKYGAKPKATKGKGGKRKAEEDLEPPEIDEEEFQRIQAGLGKGGSGSSSGDRAKKGKKRKA</sequence>
<dbReference type="PANTHER" id="PTHR44144">
    <property type="entry name" value="DNAJ HOMOLOG SUBFAMILY C MEMBER 9"/>
    <property type="match status" value="1"/>
</dbReference>
<dbReference type="InterPro" id="IPR052594">
    <property type="entry name" value="J_domain-containing_protein"/>
</dbReference>
<dbReference type="SMART" id="SM00271">
    <property type="entry name" value="DnaJ"/>
    <property type="match status" value="1"/>
</dbReference>
<dbReference type="GO" id="GO:0005634">
    <property type="term" value="C:nucleus"/>
    <property type="evidence" value="ECO:0007669"/>
    <property type="project" value="TreeGrafter"/>
</dbReference>
<dbReference type="FunFam" id="1.10.287.110:FF:000110">
    <property type="entry name" value="DnaJ domain protein (AFU_orthologue AFUA_2G13210)"/>
    <property type="match status" value="1"/>
</dbReference>
<reference evidence="3 4" key="1">
    <citation type="submission" date="2017-07" db="EMBL/GenBank/DDBJ databases">
        <title>Genome sequence of the Sordaria macrospora wild type strain R19027.</title>
        <authorList>
            <person name="Nowrousian M."/>
            <person name="Teichert I."/>
            <person name="Kueck U."/>
        </authorList>
    </citation>
    <scope>NUCLEOTIDE SEQUENCE [LARGE SCALE GENOMIC DNA]</scope>
    <source>
        <strain evidence="3 4">R19027</strain>
        <tissue evidence="3">Mycelium</tissue>
    </source>
</reference>
<feature type="compositionally biased region" description="Acidic residues" evidence="1">
    <location>
        <begin position="297"/>
        <end position="308"/>
    </location>
</feature>
<evidence type="ECO:0000256" key="1">
    <source>
        <dbReference type="SAM" id="MobiDB-lite"/>
    </source>
</evidence>
<evidence type="ECO:0000259" key="2">
    <source>
        <dbReference type="PROSITE" id="PS50076"/>
    </source>
</evidence>
<feature type="region of interest" description="Disordered" evidence="1">
    <location>
        <begin position="273"/>
        <end position="337"/>
    </location>
</feature>
<protein>
    <recommendedName>
        <fullName evidence="2">J domain-containing protein</fullName>
    </recommendedName>
</protein>
<dbReference type="Proteomes" id="UP000433876">
    <property type="component" value="Unassembled WGS sequence"/>
</dbReference>
<dbReference type="VEuPathDB" id="FungiDB:SMAC_03879"/>